<keyword evidence="2" id="KW-1185">Reference proteome</keyword>
<dbReference type="KEGG" id="pnd:Pla175_04450"/>
<dbReference type="RefSeq" id="WP_145280919.1">
    <property type="nucleotide sequence ID" value="NZ_CP036291.1"/>
</dbReference>
<proteinExistence type="predicted"/>
<accession>A0A518D6I0</accession>
<organism evidence="1 2">
    <name type="scientific">Pirellulimonas nuda</name>
    <dbReference type="NCBI Taxonomy" id="2528009"/>
    <lineage>
        <taxon>Bacteria</taxon>
        <taxon>Pseudomonadati</taxon>
        <taxon>Planctomycetota</taxon>
        <taxon>Planctomycetia</taxon>
        <taxon>Pirellulales</taxon>
        <taxon>Lacipirellulaceae</taxon>
        <taxon>Pirellulimonas</taxon>
    </lineage>
</organism>
<name>A0A518D6I0_9BACT</name>
<dbReference type="EMBL" id="CP036291">
    <property type="protein sequence ID" value="QDU87090.1"/>
    <property type="molecule type" value="Genomic_DNA"/>
</dbReference>
<evidence type="ECO:0000313" key="2">
    <source>
        <dbReference type="Proteomes" id="UP000317429"/>
    </source>
</evidence>
<reference evidence="1 2" key="1">
    <citation type="submission" date="2019-02" db="EMBL/GenBank/DDBJ databases">
        <title>Deep-cultivation of Planctomycetes and their phenomic and genomic characterization uncovers novel biology.</title>
        <authorList>
            <person name="Wiegand S."/>
            <person name="Jogler M."/>
            <person name="Boedeker C."/>
            <person name="Pinto D."/>
            <person name="Vollmers J."/>
            <person name="Rivas-Marin E."/>
            <person name="Kohn T."/>
            <person name="Peeters S.H."/>
            <person name="Heuer A."/>
            <person name="Rast P."/>
            <person name="Oberbeckmann S."/>
            <person name="Bunk B."/>
            <person name="Jeske O."/>
            <person name="Meyerdierks A."/>
            <person name="Storesund J.E."/>
            <person name="Kallscheuer N."/>
            <person name="Luecker S."/>
            <person name="Lage O.M."/>
            <person name="Pohl T."/>
            <person name="Merkel B.J."/>
            <person name="Hornburger P."/>
            <person name="Mueller R.-W."/>
            <person name="Bruemmer F."/>
            <person name="Labrenz M."/>
            <person name="Spormann A.M."/>
            <person name="Op den Camp H."/>
            <person name="Overmann J."/>
            <person name="Amann R."/>
            <person name="Jetten M.S.M."/>
            <person name="Mascher T."/>
            <person name="Medema M.H."/>
            <person name="Devos D.P."/>
            <person name="Kaster A.-K."/>
            <person name="Ovreas L."/>
            <person name="Rohde M."/>
            <person name="Galperin M.Y."/>
            <person name="Jogler C."/>
        </authorList>
    </citation>
    <scope>NUCLEOTIDE SEQUENCE [LARGE SCALE GENOMIC DNA]</scope>
    <source>
        <strain evidence="1 2">Pla175</strain>
    </source>
</reference>
<protein>
    <submittedName>
        <fullName evidence="1">Uncharacterized protein</fullName>
    </submittedName>
</protein>
<dbReference type="Proteomes" id="UP000317429">
    <property type="component" value="Chromosome"/>
</dbReference>
<sequence length="109" mass="11600">MFAVDEVWPHPGYFTVAGRVYEADVCIGDVFTALARVDRAPTTTTSDNNVAAEHPVTLRVDGIEAYQHSVELLSSGVTGLLKLTGLGEALLQMVDPSEGIGLWVLTGAK</sequence>
<dbReference type="AlphaFoldDB" id="A0A518D6I0"/>
<gene>
    <name evidence="1" type="ORF">Pla175_04450</name>
</gene>
<evidence type="ECO:0000313" key="1">
    <source>
        <dbReference type="EMBL" id="QDU87090.1"/>
    </source>
</evidence>